<keyword evidence="3" id="KW-1185">Reference proteome</keyword>
<dbReference type="InterPro" id="IPR057204">
    <property type="entry name" value="DUF7882"/>
</dbReference>
<feature type="domain" description="DUF7882" evidence="1">
    <location>
        <begin position="1"/>
        <end position="96"/>
    </location>
</feature>
<comment type="caution">
    <text evidence="2">The sequence shown here is derived from an EMBL/GenBank/DDBJ whole genome shotgun (WGS) entry which is preliminary data.</text>
</comment>
<proteinExistence type="predicted"/>
<gene>
    <name evidence="2" type="ORF">J4H92_10685</name>
</gene>
<reference evidence="2" key="1">
    <citation type="submission" date="2021-03" db="EMBL/GenBank/DDBJ databases">
        <title>Leucobacter chromiisoli sp. nov., isolated from chromium-containing soil of chemical plant.</title>
        <authorList>
            <person name="Xu Z."/>
        </authorList>
    </citation>
    <scope>NUCLEOTIDE SEQUENCE</scope>
    <source>
        <strain evidence="2">S27</strain>
    </source>
</reference>
<dbReference type="RefSeq" id="WP_208098171.1">
    <property type="nucleotide sequence ID" value="NZ_JAGDYM010000011.1"/>
</dbReference>
<evidence type="ECO:0000259" key="1">
    <source>
        <dbReference type="Pfam" id="PF25355"/>
    </source>
</evidence>
<name>A0A939SCJ1_9MICO</name>
<evidence type="ECO:0000313" key="2">
    <source>
        <dbReference type="EMBL" id="MBO1902413.1"/>
    </source>
</evidence>
<dbReference type="Proteomes" id="UP000664382">
    <property type="component" value="Unassembled WGS sequence"/>
</dbReference>
<evidence type="ECO:0000313" key="3">
    <source>
        <dbReference type="Proteomes" id="UP000664382"/>
    </source>
</evidence>
<accession>A0A939SCJ1</accession>
<protein>
    <recommendedName>
        <fullName evidence="1">DUF7882 domain-containing protein</fullName>
    </recommendedName>
</protein>
<dbReference type="AlphaFoldDB" id="A0A939SCJ1"/>
<dbReference type="Pfam" id="PF25355">
    <property type="entry name" value="DUF7882"/>
    <property type="match status" value="1"/>
</dbReference>
<dbReference type="EMBL" id="JAGDYM010000011">
    <property type="protein sequence ID" value="MBO1902413.1"/>
    <property type="molecule type" value="Genomic_DNA"/>
</dbReference>
<sequence>MGFLNYGGSQEYEFEDRTLAHLKIAITIKLRRQESFLMSWVNPAERGGGRVSIWLAPSIPLTFRFAGSRTPKLDKSWLAVLAELANTPRGLIVVSEQEAQKHLARRKDQE</sequence>
<organism evidence="2 3">
    <name type="scientific">Leucobacter weissii</name>
    <dbReference type="NCBI Taxonomy" id="1983706"/>
    <lineage>
        <taxon>Bacteria</taxon>
        <taxon>Bacillati</taxon>
        <taxon>Actinomycetota</taxon>
        <taxon>Actinomycetes</taxon>
        <taxon>Micrococcales</taxon>
        <taxon>Microbacteriaceae</taxon>
        <taxon>Leucobacter</taxon>
    </lineage>
</organism>